<protein>
    <submittedName>
        <fullName evidence="1">Uncharacterized protein</fullName>
    </submittedName>
</protein>
<dbReference type="AlphaFoldDB" id="A0A3P6CTT6"/>
<gene>
    <name evidence="1" type="ORF">BOLC2T08481H</name>
</gene>
<organism evidence="1">
    <name type="scientific">Brassica oleracea</name>
    <name type="common">Wild cabbage</name>
    <dbReference type="NCBI Taxonomy" id="3712"/>
    <lineage>
        <taxon>Eukaryota</taxon>
        <taxon>Viridiplantae</taxon>
        <taxon>Streptophyta</taxon>
        <taxon>Embryophyta</taxon>
        <taxon>Tracheophyta</taxon>
        <taxon>Spermatophyta</taxon>
        <taxon>Magnoliopsida</taxon>
        <taxon>eudicotyledons</taxon>
        <taxon>Gunneridae</taxon>
        <taxon>Pentapetalae</taxon>
        <taxon>rosids</taxon>
        <taxon>malvids</taxon>
        <taxon>Brassicales</taxon>
        <taxon>Brassicaceae</taxon>
        <taxon>Brassiceae</taxon>
        <taxon>Brassica</taxon>
    </lineage>
</organism>
<proteinExistence type="predicted"/>
<dbReference type="EMBL" id="LR031874">
    <property type="protein sequence ID" value="VDD22217.1"/>
    <property type="molecule type" value="Genomic_DNA"/>
</dbReference>
<evidence type="ECO:0000313" key="1">
    <source>
        <dbReference type="EMBL" id="VDD22217.1"/>
    </source>
</evidence>
<sequence length="39" mass="4565">MPKLRVLLTFENKNCKQIQKTFSLSRKEKKTMRAAISVP</sequence>
<reference evidence="1" key="1">
    <citation type="submission" date="2018-11" db="EMBL/GenBank/DDBJ databases">
        <authorList>
            <consortium name="Genoscope - CEA"/>
            <person name="William W."/>
        </authorList>
    </citation>
    <scope>NUCLEOTIDE SEQUENCE</scope>
</reference>
<name>A0A3P6CTT6_BRAOL</name>
<accession>A0A3P6CTT6</accession>